<reference evidence="1" key="2">
    <citation type="submission" date="2023-06" db="EMBL/GenBank/DDBJ databases">
        <authorList>
            <person name="Ma L."/>
            <person name="Liu K.-W."/>
            <person name="Li Z."/>
            <person name="Hsiao Y.-Y."/>
            <person name="Qi Y."/>
            <person name="Fu T."/>
            <person name="Tang G."/>
            <person name="Zhang D."/>
            <person name="Sun W.-H."/>
            <person name="Liu D.-K."/>
            <person name="Li Y."/>
            <person name="Chen G.-Z."/>
            <person name="Liu X.-D."/>
            <person name="Liao X.-Y."/>
            <person name="Jiang Y.-T."/>
            <person name="Yu X."/>
            <person name="Hao Y."/>
            <person name="Huang J."/>
            <person name="Zhao X.-W."/>
            <person name="Ke S."/>
            <person name="Chen Y.-Y."/>
            <person name="Wu W.-L."/>
            <person name="Hsu J.-L."/>
            <person name="Lin Y.-F."/>
            <person name="Huang M.-D."/>
            <person name="Li C.-Y."/>
            <person name="Huang L."/>
            <person name="Wang Z.-W."/>
            <person name="Zhao X."/>
            <person name="Zhong W.-Y."/>
            <person name="Peng D.-H."/>
            <person name="Ahmad S."/>
            <person name="Lan S."/>
            <person name="Zhang J.-S."/>
            <person name="Tsai W.-C."/>
            <person name="Van De Peer Y."/>
            <person name="Liu Z.-J."/>
        </authorList>
    </citation>
    <scope>NUCLEOTIDE SEQUENCE</scope>
    <source>
        <strain evidence="1">CP</strain>
        <tissue evidence="1">Leaves</tissue>
    </source>
</reference>
<organism evidence="1 2">
    <name type="scientific">Acorus calamus</name>
    <name type="common">Sweet flag</name>
    <dbReference type="NCBI Taxonomy" id="4465"/>
    <lineage>
        <taxon>Eukaryota</taxon>
        <taxon>Viridiplantae</taxon>
        <taxon>Streptophyta</taxon>
        <taxon>Embryophyta</taxon>
        <taxon>Tracheophyta</taxon>
        <taxon>Spermatophyta</taxon>
        <taxon>Magnoliopsida</taxon>
        <taxon>Liliopsida</taxon>
        <taxon>Acoraceae</taxon>
        <taxon>Acorus</taxon>
    </lineage>
</organism>
<evidence type="ECO:0000313" key="1">
    <source>
        <dbReference type="EMBL" id="KAK1286097.1"/>
    </source>
</evidence>
<dbReference type="AlphaFoldDB" id="A0AAV9CBF3"/>
<evidence type="ECO:0000313" key="2">
    <source>
        <dbReference type="Proteomes" id="UP001180020"/>
    </source>
</evidence>
<name>A0AAV9CBF3_ACOCL</name>
<reference evidence="1" key="1">
    <citation type="journal article" date="2023" name="Nat. Commun.">
        <title>Diploid and tetraploid genomes of Acorus and the evolution of monocots.</title>
        <authorList>
            <person name="Ma L."/>
            <person name="Liu K.W."/>
            <person name="Li Z."/>
            <person name="Hsiao Y.Y."/>
            <person name="Qi Y."/>
            <person name="Fu T."/>
            <person name="Tang G.D."/>
            <person name="Zhang D."/>
            <person name="Sun W.H."/>
            <person name="Liu D.K."/>
            <person name="Li Y."/>
            <person name="Chen G.Z."/>
            <person name="Liu X.D."/>
            <person name="Liao X.Y."/>
            <person name="Jiang Y.T."/>
            <person name="Yu X."/>
            <person name="Hao Y."/>
            <person name="Huang J."/>
            <person name="Zhao X.W."/>
            <person name="Ke S."/>
            <person name="Chen Y.Y."/>
            <person name="Wu W.L."/>
            <person name="Hsu J.L."/>
            <person name="Lin Y.F."/>
            <person name="Huang M.D."/>
            <person name="Li C.Y."/>
            <person name="Huang L."/>
            <person name="Wang Z.W."/>
            <person name="Zhao X."/>
            <person name="Zhong W.Y."/>
            <person name="Peng D.H."/>
            <person name="Ahmad S."/>
            <person name="Lan S."/>
            <person name="Zhang J.S."/>
            <person name="Tsai W.C."/>
            <person name="Van de Peer Y."/>
            <person name="Liu Z.J."/>
        </authorList>
    </citation>
    <scope>NUCLEOTIDE SEQUENCE</scope>
    <source>
        <strain evidence="1">CP</strain>
    </source>
</reference>
<protein>
    <submittedName>
        <fullName evidence="1">Uncharacterized protein</fullName>
    </submittedName>
</protein>
<dbReference type="Proteomes" id="UP001180020">
    <property type="component" value="Unassembled WGS sequence"/>
</dbReference>
<dbReference type="EMBL" id="JAUJYO010000020">
    <property type="protein sequence ID" value="KAK1286097.1"/>
    <property type="molecule type" value="Genomic_DNA"/>
</dbReference>
<gene>
    <name evidence="1" type="ORF">QJS10_CPB20g02120</name>
</gene>
<proteinExistence type="predicted"/>
<comment type="caution">
    <text evidence="1">The sequence shown here is derived from an EMBL/GenBank/DDBJ whole genome shotgun (WGS) entry which is preliminary data.</text>
</comment>
<keyword evidence="2" id="KW-1185">Reference proteome</keyword>
<sequence>MAWPSLTGYRKLQSTGGACTSSFTLHTFVIKVIKLFNEIYTTSNEVNVSLNF</sequence>
<accession>A0AAV9CBF3</accession>